<dbReference type="Pfam" id="PF04820">
    <property type="entry name" value="Trp_halogenase"/>
    <property type="match status" value="2"/>
</dbReference>
<dbReference type="InterPro" id="IPR036188">
    <property type="entry name" value="FAD/NAD-bd_sf"/>
</dbReference>
<evidence type="ECO:0000313" key="6">
    <source>
        <dbReference type="Proteomes" id="UP000217199"/>
    </source>
</evidence>
<keyword evidence="3" id="KW-0503">Monooxygenase</keyword>
<evidence type="ECO:0000256" key="3">
    <source>
        <dbReference type="ARBA" id="ARBA00023033"/>
    </source>
</evidence>
<proteinExistence type="inferred from homology"/>
<comment type="similarity">
    <text evidence="1">Belongs to the flavin-dependent halogenase family.</text>
</comment>
<evidence type="ECO:0000256" key="2">
    <source>
        <dbReference type="ARBA" id="ARBA00023002"/>
    </source>
</evidence>
<dbReference type="Gene3D" id="3.50.50.60">
    <property type="entry name" value="FAD/NAD(P)-binding domain"/>
    <property type="match status" value="2"/>
</dbReference>
<keyword evidence="2" id="KW-0560">Oxidoreductase</keyword>
<dbReference type="SUPFAM" id="SSF51905">
    <property type="entry name" value="FAD/NAD(P)-binding domain"/>
    <property type="match status" value="1"/>
</dbReference>
<dbReference type="OrthoDB" id="3340390at2759"/>
<evidence type="ECO:0000313" key="5">
    <source>
        <dbReference type="EMBL" id="PAV18065.1"/>
    </source>
</evidence>
<accession>A0A286UEY7</accession>
<dbReference type="InterPro" id="IPR006905">
    <property type="entry name" value="Flavin_halogenase"/>
</dbReference>
<reference evidence="5 6" key="1">
    <citation type="journal article" date="2017" name="Mol. Ecol.">
        <title>Comparative and population genomic landscape of Phellinus noxius: A hypervariable fungus causing root rot in trees.</title>
        <authorList>
            <person name="Chung C.L."/>
            <person name="Lee T.J."/>
            <person name="Akiba M."/>
            <person name="Lee H.H."/>
            <person name="Kuo T.H."/>
            <person name="Liu D."/>
            <person name="Ke H.M."/>
            <person name="Yokoi T."/>
            <person name="Roa M.B."/>
            <person name="Lu M.J."/>
            <person name="Chang Y.Y."/>
            <person name="Ann P.J."/>
            <person name="Tsai J.N."/>
            <person name="Chen C.Y."/>
            <person name="Tzean S.S."/>
            <person name="Ota Y."/>
            <person name="Hattori T."/>
            <person name="Sahashi N."/>
            <person name="Liou R.F."/>
            <person name="Kikuchi T."/>
            <person name="Tsai I.J."/>
        </authorList>
    </citation>
    <scope>NUCLEOTIDE SEQUENCE [LARGE SCALE GENOMIC DNA]</scope>
    <source>
        <strain evidence="5 6">FFPRI411160</strain>
    </source>
</reference>
<dbReference type="STRING" id="2282107.A0A286UEY7"/>
<keyword evidence="6" id="KW-1185">Reference proteome</keyword>
<organism evidence="5 6">
    <name type="scientific">Pyrrhoderma noxium</name>
    <dbReference type="NCBI Taxonomy" id="2282107"/>
    <lineage>
        <taxon>Eukaryota</taxon>
        <taxon>Fungi</taxon>
        <taxon>Dikarya</taxon>
        <taxon>Basidiomycota</taxon>
        <taxon>Agaricomycotina</taxon>
        <taxon>Agaricomycetes</taxon>
        <taxon>Hymenochaetales</taxon>
        <taxon>Hymenochaetaceae</taxon>
        <taxon>Pyrrhoderma</taxon>
    </lineage>
</organism>
<dbReference type="AlphaFoldDB" id="A0A286UEY7"/>
<dbReference type="GO" id="GO:0004497">
    <property type="term" value="F:monooxygenase activity"/>
    <property type="evidence" value="ECO:0007669"/>
    <property type="project" value="UniProtKB-KW"/>
</dbReference>
<comment type="caution">
    <text evidence="5">The sequence shown here is derived from an EMBL/GenBank/DDBJ whole genome shotgun (WGS) entry which is preliminary data.</text>
</comment>
<dbReference type="EMBL" id="NBII01000006">
    <property type="protein sequence ID" value="PAV18065.1"/>
    <property type="molecule type" value="Genomic_DNA"/>
</dbReference>
<dbReference type="InParanoid" id="A0A286UEY7"/>
<gene>
    <name evidence="5" type="ORF">PNOK_0655100</name>
</gene>
<dbReference type="GO" id="GO:0140907">
    <property type="term" value="F:flavin-dependent halogenase activity"/>
    <property type="evidence" value="ECO:0007669"/>
    <property type="project" value="UniProtKB-ARBA"/>
</dbReference>
<dbReference type="PANTHER" id="PTHR43747:SF5">
    <property type="entry name" value="FAD-BINDING DOMAIN-CONTAINING PROTEIN"/>
    <property type="match status" value="1"/>
</dbReference>
<dbReference type="Proteomes" id="UP000217199">
    <property type="component" value="Unassembled WGS sequence"/>
</dbReference>
<comment type="catalytic activity">
    <reaction evidence="4">
        <text>melleolide F + FADH2 + chloride + O2 = 6'-chloromelleolide F + FAD + 2 H2O + H(+)</text>
        <dbReference type="Rhea" id="RHEA:67160"/>
        <dbReference type="ChEBI" id="CHEBI:15377"/>
        <dbReference type="ChEBI" id="CHEBI:15378"/>
        <dbReference type="ChEBI" id="CHEBI:15379"/>
        <dbReference type="ChEBI" id="CHEBI:17996"/>
        <dbReference type="ChEBI" id="CHEBI:57692"/>
        <dbReference type="ChEBI" id="CHEBI:58307"/>
        <dbReference type="ChEBI" id="CHEBI:167712"/>
        <dbReference type="ChEBI" id="CHEBI:167713"/>
    </reaction>
    <physiologicalReaction direction="left-to-right" evidence="4">
        <dbReference type="Rhea" id="RHEA:67161"/>
    </physiologicalReaction>
</comment>
<evidence type="ECO:0000256" key="1">
    <source>
        <dbReference type="ARBA" id="ARBA00005706"/>
    </source>
</evidence>
<dbReference type="GO" id="GO:0044550">
    <property type="term" value="P:secondary metabolite biosynthetic process"/>
    <property type="evidence" value="ECO:0007669"/>
    <property type="project" value="UniProtKB-ARBA"/>
</dbReference>
<evidence type="ECO:0000256" key="4">
    <source>
        <dbReference type="ARBA" id="ARBA00049364"/>
    </source>
</evidence>
<sequence>MPVPTVTSHTQVKSNHISANLEKIPEKCTVLVVGGGPGGSYAACALAREGVDVVLLEAEVFPRYHIGESMLASMRHLLRFVGMDEEFDSHGFTKKVGAAFKLNGSKREGYTDFLAVGGPDNYAWNVVRSEADELMLRHAQKEGVKVFEGIKVTDLEFEELPSSDDTESKDFKGRPLRASWKRKENKTPVDSELMAEQVPNTQFNNVAETGKISFTYIVDASGRTGLLNTKYLKNRTYNRGLKNVASWGYWTGSGVYARGSPRERSPFFEALSDESGWAWLIPLHNDTTSVGVVQNQDIAAEKKKSTPTLSAKDFYLSQLKLAPNLMAILHNQTETEVDIESSISECSPCSLKSNLENNQAELITEIRSASDYSYSSSTYAIPYARVVGDAGCFIDPYFSSGVHLALTSALCAAVTICAALRSSSMLGPNSPHNTDHLGLECCVEERLITEERAARWHSEKVGVAYTRFLMVVLSAYKQIRAQEEPILADFDEDNFDRAFALFRPVIQGAADMDVTMDVNGKISGRPRLSQEELSKTLQFCSHAFDPTLPEERKVLFDKLNQQKKEVEVRTNFNTDLLADAGDKIKNIQAEKKKAFNAQLSEEEMRVLKHVKAREMMRTEDTMNISGFRTDIIDGLRARLERGNLGLESVSVLDK</sequence>
<dbReference type="InterPro" id="IPR050816">
    <property type="entry name" value="Flavin-dep_Halogenase_NPB"/>
</dbReference>
<protein>
    <submittedName>
        <fullName evidence="5">Non-heme halogenase</fullName>
    </submittedName>
</protein>
<dbReference type="PANTHER" id="PTHR43747">
    <property type="entry name" value="FAD-BINDING PROTEIN"/>
    <property type="match status" value="1"/>
</dbReference>
<name>A0A286UEY7_9AGAM</name>